<name>A0AC35G3E4_9BILA</name>
<dbReference type="WBParaSite" id="PS1159_v2.g23017.t1">
    <property type="protein sequence ID" value="PS1159_v2.g23017.t1"/>
    <property type="gene ID" value="PS1159_v2.g23017"/>
</dbReference>
<accession>A0AC35G3E4</accession>
<reference evidence="2" key="1">
    <citation type="submission" date="2022-11" db="UniProtKB">
        <authorList>
            <consortium name="WormBaseParasite"/>
        </authorList>
    </citation>
    <scope>IDENTIFICATION</scope>
</reference>
<organism evidence="1 2">
    <name type="scientific">Panagrolaimus sp. PS1159</name>
    <dbReference type="NCBI Taxonomy" id="55785"/>
    <lineage>
        <taxon>Eukaryota</taxon>
        <taxon>Metazoa</taxon>
        <taxon>Ecdysozoa</taxon>
        <taxon>Nematoda</taxon>
        <taxon>Chromadorea</taxon>
        <taxon>Rhabditida</taxon>
        <taxon>Tylenchina</taxon>
        <taxon>Panagrolaimomorpha</taxon>
        <taxon>Panagrolaimoidea</taxon>
        <taxon>Panagrolaimidae</taxon>
        <taxon>Panagrolaimus</taxon>
    </lineage>
</organism>
<evidence type="ECO:0000313" key="2">
    <source>
        <dbReference type="WBParaSite" id="PS1159_v2.g23017.t1"/>
    </source>
</evidence>
<protein>
    <submittedName>
        <fullName evidence="2">Palmitoyl-protein hydrolase</fullName>
    </submittedName>
</protein>
<sequence>MDFPAVIRQRQTIIIPNNNNNDHGGVIIWFHGLGDSGQSWQETFMEHLRLPHLKIILPTAEKIPYSAQENRYVSAWYSKNVTSKILAGDEQKTFEGAVKMVHCLIREQKALGVPPKKIIVGGFGMGGGLALYAGLTCEVQIGGIACISSYIPNHKTLVNKIDANHSTPIFISIGEADTMIPVSWTKGTVRLLNETYQMSNIEFKSYPDVRHALSLEGCIDLSSWFLKCVPAPTSSGRKKRNRKNKIRH</sequence>
<proteinExistence type="predicted"/>
<evidence type="ECO:0000313" key="1">
    <source>
        <dbReference type="Proteomes" id="UP000887580"/>
    </source>
</evidence>
<dbReference type="Proteomes" id="UP000887580">
    <property type="component" value="Unplaced"/>
</dbReference>